<feature type="region of interest" description="Disordered" evidence="1">
    <location>
        <begin position="44"/>
        <end position="65"/>
    </location>
</feature>
<dbReference type="Proteomes" id="UP001447188">
    <property type="component" value="Unassembled WGS sequence"/>
</dbReference>
<gene>
    <name evidence="2" type="ORF">Q9L58_010332</name>
</gene>
<reference evidence="2 3" key="1">
    <citation type="submission" date="2024-02" db="EMBL/GenBank/DDBJ databases">
        <title>Discinaceae phylogenomics.</title>
        <authorList>
            <person name="Dirks A.C."/>
            <person name="James T.Y."/>
        </authorList>
    </citation>
    <scope>NUCLEOTIDE SEQUENCE [LARGE SCALE GENOMIC DNA]</scope>
    <source>
        <strain evidence="2 3">ACD0624</strain>
    </source>
</reference>
<evidence type="ECO:0000256" key="1">
    <source>
        <dbReference type="SAM" id="MobiDB-lite"/>
    </source>
</evidence>
<evidence type="ECO:0000313" key="2">
    <source>
        <dbReference type="EMBL" id="KAL0630819.1"/>
    </source>
</evidence>
<keyword evidence="3" id="KW-1185">Reference proteome</keyword>
<name>A0ABR3G4G6_9PEZI</name>
<organism evidence="2 3">
    <name type="scientific">Discina gigas</name>
    <dbReference type="NCBI Taxonomy" id="1032678"/>
    <lineage>
        <taxon>Eukaryota</taxon>
        <taxon>Fungi</taxon>
        <taxon>Dikarya</taxon>
        <taxon>Ascomycota</taxon>
        <taxon>Pezizomycotina</taxon>
        <taxon>Pezizomycetes</taxon>
        <taxon>Pezizales</taxon>
        <taxon>Discinaceae</taxon>
        <taxon>Discina</taxon>
    </lineage>
</organism>
<dbReference type="EMBL" id="JBBBZM010000371">
    <property type="protein sequence ID" value="KAL0630819.1"/>
    <property type="molecule type" value="Genomic_DNA"/>
</dbReference>
<protein>
    <submittedName>
        <fullName evidence="2">Uncharacterized protein</fullName>
    </submittedName>
</protein>
<comment type="caution">
    <text evidence="2">The sequence shown here is derived from an EMBL/GenBank/DDBJ whole genome shotgun (WGS) entry which is preliminary data.</text>
</comment>
<proteinExistence type="predicted"/>
<accession>A0ABR3G4G6</accession>
<sequence length="65" mass="7094">MAHMDDERVELTITTVAELITKLNEAFGNQDPINTACRELQALKQGKESLSPTKPSSPASLQNPN</sequence>
<feature type="compositionally biased region" description="Polar residues" evidence="1">
    <location>
        <begin position="48"/>
        <end position="65"/>
    </location>
</feature>
<evidence type="ECO:0000313" key="3">
    <source>
        <dbReference type="Proteomes" id="UP001447188"/>
    </source>
</evidence>